<accession>A0ACB8TK33</accession>
<dbReference type="EMBL" id="MU277187">
    <property type="protein sequence ID" value="KAI0068823.1"/>
    <property type="molecule type" value="Genomic_DNA"/>
</dbReference>
<evidence type="ECO:0000313" key="2">
    <source>
        <dbReference type="Proteomes" id="UP000814140"/>
    </source>
</evidence>
<comment type="caution">
    <text evidence="1">The sequence shown here is derived from an EMBL/GenBank/DDBJ whole genome shotgun (WGS) entry which is preliminary data.</text>
</comment>
<sequence length="224" mass="25581">DERLVVFFDIDNTLYSASSKIAHAMGVRIHAYFLTLGLDDDEASELHLKYYTQYGLALRGLTRHHNVDPLDFDEKCDGSLPLEDMLTPDPKLRELFQDIDRTKCRVWALTNAYKTHASRVLKILNLDDQVDGLIYCDYQVPDFVCKPEPEYYLQAMKKAGVSDPAKCLFVDDNLGNVEGARRVGWERVIGDEHTEAQNGAFDGAVPVVRNLQDLRKLWPDIFRS</sequence>
<reference evidence="1" key="2">
    <citation type="journal article" date="2022" name="New Phytol.">
        <title>Evolutionary transition to the ectomycorrhizal habit in the genomes of a hyperdiverse lineage of mushroom-forming fungi.</title>
        <authorList>
            <person name="Looney B."/>
            <person name="Miyauchi S."/>
            <person name="Morin E."/>
            <person name="Drula E."/>
            <person name="Courty P.E."/>
            <person name="Kohler A."/>
            <person name="Kuo A."/>
            <person name="LaButti K."/>
            <person name="Pangilinan J."/>
            <person name="Lipzen A."/>
            <person name="Riley R."/>
            <person name="Andreopoulos W."/>
            <person name="He G."/>
            <person name="Johnson J."/>
            <person name="Nolan M."/>
            <person name="Tritt A."/>
            <person name="Barry K.W."/>
            <person name="Grigoriev I.V."/>
            <person name="Nagy L.G."/>
            <person name="Hibbett D."/>
            <person name="Henrissat B."/>
            <person name="Matheny P.B."/>
            <person name="Labbe J."/>
            <person name="Martin F.M."/>
        </authorList>
    </citation>
    <scope>NUCLEOTIDE SEQUENCE</scope>
    <source>
        <strain evidence="1">HHB10654</strain>
    </source>
</reference>
<feature type="non-terminal residue" evidence="1">
    <location>
        <position position="1"/>
    </location>
</feature>
<reference evidence="1" key="1">
    <citation type="submission" date="2021-03" db="EMBL/GenBank/DDBJ databases">
        <authorList>
            <consortium name="DOE Joint Genome Institute"/>
            <person name="Ahrendt S."/>
            <person name="Looney B.P."/>
            <person name="Miyauchi S."/>
            <person name="Morin E."/>
            <person name="Drula E."/>
            <person name="Courty P.E."/>
            <person name="Chicoki N."/>
            <person name="Fauchery L."/>
            <person name="Kohler A."/>
            <person name="Kuo A."/>
            <person name="Labutti K."/>
            <person name="Pangilinan J."/>
            <person name="Lipzen A."/>
            <person name="Riley R."/>
            <person name="Andreopoulos W."/>
            <person name="He G."/>
            <person name="Johnson J."/>
            <person name="Barry K.W."/>
            <person name="Grigoriev I.V."/>
            <person name="Nagy L."/>
            <person name="Hibbett D."/>
            <person name="Henrissat B."/>
            <person name="Matheny P.B."/>
            <person name="Labbe J."/>
            <person name="Martin F."/>
        </authorList>
    </citation>
    <scope>NUCLEOTIDE SEQUENCE</scope>
    <source>
        <strain evidence="1">HHB10654</strain>
    </source>
</reference>
<keyword evidence="2" id="KW-1185">Reference proteome</keyword>
<proteinExistence type="predicted"/>
<gene>
    <name evidence="1" type="ORF">BV25DRAFT_1791298</name>
</gene>
<organism evidence="1 2">
    <name type="scientific">Artomyces pyxidatus</name>
    <dbReference type="NCBI Taxonomy" id="48021"/>
    <lineage>
        <taxon>Eukaryota</taxon>
        <taxon>Fungi</taxon>
        <taxon>Dikarya</taxon>
        <taxon>Basidiomycota</taxon>
        <taxon>Agaricomycotina</taxon>
        <taxon>Agaricomycetes</taxon>
        <taxon>Russulales</taxon>
        <taxon>Auriscalpiaceae</taxon>
        <taxon>Artomyces</taxon>
    </lineage>
</organism>
<evidence type="ECO:0000313" key="1">
    <source>
        <dbReference type="EMBL" id="KAI0068823.1"/>
    </source>
</evidence>
<dbReference type="Proteomes" id="UP000814140">
    <property type="component" value="Unassembled WGS sequence"/>
</dbReference>
<name>A0ACB8TK33_9AGAM</name>
<protein>
    <submittedName>
        <fullName evidence="1">Pyrimidine 5-nucleotidase</fullName>
    </submittedName>
</protein>